<dbReference type="PANTHER" id="PTHR11102">
    <property type="entry name" value="SEL-1-LIKE PROTEIN"/>
    <property type="match status" value="1"/>
</dbReference>
<name>A0AB34KB72_PRYPA</name>
<evidence type="ECO:0000313" key="2">
    <source>
        <dbReference type="EMBL" id="KAL1530577.1"/>
    </source>
</evidence>
<proteinExistence type="inferred from homology"/>
<dbReference type="InterPro" id="IPR006597">
    <property type="entry name" value="Sel1-like"/>
</dbReference>
<dbReference type="EMBL" id="JBGBPQ010000001">
    <property type="protein sequence ID" value="KAL1530577.1"/>
    <property type="molecule type" value="Genomic_DNA"/>
</dbReference>
<accession>A0AB34KB72</accession>
<comment type="caution">
    <text evidence="2">The sequence shown here is derived from an EMBL/GenBank/DDBJ whole genome shotgun (WGS) entry which is preliminary data.</text>
</comment>
<comment type="similarity">
    <text evidence="1">Belongs to the sel-1 family.</text>
</comment>
<dbReference type="Gene3D" id="1.25.40.10">
    <property type="entry name" value="Tetratricopeptide repeat domain"/>
    <property type="match status" value="1"/>
</dbReference>
<dbReference type="PANTHER" id="PTHR11102:SF160">
    <property type="entry name" value="ERAD-ASSOCIATED E3 UBIQUITIN-PROTEIN LIGASE COMPONENT HRD3"/>
    <property type="match status" value="1"/>
</dbReference>
<gene>
    <name evidence="2" type="ORF">AB1Y20_001477</name>
</gene>
<reference evidence="2 3" key="1">
    <citation type="journal article" date="2024" name="Science">
        <title>Giant polyketide synthase enzymes in the biosynthesis of giant marine polyether toxins.</title>
        <authorList>
            <person name="Fallon T.R."/>
            <person name="Shende V.V."/>
            <person name="Wierzbicki I.H."/>
            <person name="Pendleton A.L."/>
            <person name="Watervoot N.F."/>
            <person name="Auber R.P."/>
            <person name="Gonzalez D.J."/>
            <person name="Wisecaver J.H."/>
            <person name="Moore B.S."/>
        </authorList>
    </citation>
    <scope>NUCLEOTIDE SEQUENCE [LARGE SCALE GENOMIC DNA]</scope>
    <source>
        <strain evidence="2 3">12B1</strain>
    </source>
</reference>
<keyword evidence="3" id="KW-1185">Reference proteome</keyword>
<dbReference type="InterPro" id="IPR050767">
    <property type="entry name" value="Sel1_AlgK"/>
</dbReference>
<dbReference type="Proteomes" id="UP001515480">
    <property type="component" value="Unassembled WGS sequence"/>
</dbReference>
<dbReference type="Pfam" id="PF08238">
    <property type="entry name" value="Sel1"/>
    <property type="match status" value="4"/>
</dbReference>
<evidence type="ECO:0008006" key="4">
    <source>
        <dbReference type="Google" id="ProtNLM"/>
    </source>
</evidence>
<evidence type="ECO:0000256" key="1">
    <source>
        <dbReference type="ARBA" id="ARBA00038101"/>
    </source>
</evidence>
<sequence length="257" mass="27483">MLISRTRRAALSLLSPRGPLHKAAHLSSRARALSTTAPTDHVQRGLTLLEEGDPAKAVGQFTLAARAGSADGNFYLALAYDNLLGVNARGEPIVEPSPEAAYRCYLRAADGGHAEAMMNLSFCYRHGEGVAQDVRAAFGWLERSAAAGSARALFNAGVALDPLHPPWGTAGDARPEHAMLPKQPERAVEYYRRAVDAGHAKAKVNLGIALYTGTGCEKDVGAAAALWKEAAEEGVVQADFCLKNMEERPGKLENYFE</sequence>
<dbReference type="InterPro" id="IPR011990">
    <property type="entry name" value="TPR-like_helical_dom_sf"/>
</dbReference>
<dbReference type="SUPFAM" id="SSF81901">
    <property type="entry name" value="HCP-like"/>
    <property type="match status" value="2"/>
</dbReference>
<organism evidence="2 3">
    <name type="scientific">Prymnesium parvum</name>
    <name type="common">Toxic golden alga</name>
    <dbReference type="NCBI Taxonomy" id="97485"/>
    <lineage>
        <taxon>Eukaryota</taxon>
        <taxon>Haptista</taxon>
        <taxon>Haptophyta</taxon>
        <taxon>Prymnesiophyceae</taxon>
        <taxon>Prymnesiales</taxon>
        <taxon>Prymnesiaceae</taxon>
        <taxon>Prymnesium</taxon>
    </lineage>
</organism>
<evidence type="ECO:0000313" key="3">
    <source>
        <dbReference type="Proteomes" id="UP001515480"/>
    </source>
</evidence>
<protein>
    <recommendedName>
        <fullName evidence="4">HCP-like protein</fullName>
    </recommendedName>
</protein>
<dbReference type="AlphaFoldDB" id="A0AB34KB72"/>
<dbReference type="SMART" id="SM00671">
    <property type="entry name" value="SEL1"/>
    <property type="match status" value="4"/>
</dbReference>